<protein>
    <submittedName>
        <fullName evidence="1">Uncharacterized protein</fullName>
    </submittedName>
</protein>
<dbReference type="Proteomes" id="UP000828390">
    <property type="component" value="Unassembled WGS sequence"/>
</dbReference>
<name>A0A9D4IJQ7_DREPO</name>
<proteinExistence type="predicted"/>
<comment type="caution">
    <text evidence="1">The sequence shown here is derived from an EMBL/GenBank/DDBJ whole genome shotgun (WGS) entry which is preliminary data.</text>
</comment>
<accession>A0A9D4IJQ7</accession>
<reference evidence="1" key="2">
    <citation type="submission" date="2020-11" db="EMBL/GenBank/DDBJ databases">
        <authorList>
            <person name="McCartney M.A."/>
            <person name="Auch B."/>
            <person name="Kono T."/>
            <person name="Mallez S."/>
            <person name="Becker A."/>
            <person name="Gohl D.M."/>
            <person name="Silverstein K.A.T."/>
            <person name="Koren S."/>
            <person name="Bechman K.B."/>
            <person name="Herman A."/>
            <person name="Abrahante J.E."/>
            <person name="Garbe J."/>
        </authorList>
    </citation>
    <scope>NUCLEOTIDE SEQUENCE</scope>
    <source>
        <strain evidence="1">Duluth1</strain>
        <tissue evidence="1">Whole animal</tissue>
    </source>
</reference>
<organism evidence="1 2">
    <name type="scientific">Dreissena polymorpha</name>
    <name type="common">Zebra mussel</name>
    <name type="synonym">Mytilus polymorpha</name>
    <dbReference type="NCBI Taxonomy" id="45954"/>
    <lineage>
        <taxon>Eukaryota</taxon>
        <taxon>Metazoa</taxon>
        <taxon>Spiralia</taxon>
        <taxon>Lophotrochozoa</taxon>
        <taxon>Mollusca</taxon>
        <taxon>Bivalvia</taxon>
        <taxon>Autobranchia</taxon>
        <taxon>Heteroconchia</taxon>
        <taxon>Euheterodonta</taxon>
        <taxon>Imparidentia</taxon>
        <taxon>Neoheterodontei</taxon>
        <taxon>Myida</taxon>
        <taxon>Dreissenoidea</taxon>
        <taxon>Dreissenidae</taxon>
        <taxon>Dreissena</taxon>
    </lineage>
</organism>
<evidence type="ECO:0000313" key="2">
    <source>
        <dbReference type="Proteomes" id="UP000828390"/>
    </source>
</evidence>
<reference evidence="1" key="1">
    <citation type="journal article" date="2019" name="bioRxiv">
        <title>The Genome of the Zebra Mussel, Dreissena polymorpha: A Resource for Invasive Species Research.</title>
        <authorList>
            <person name="McCartney M.A."/>
            <person name="Auch B."/>
            <person name="Kono T."/>
            <person name="Mallez S."/>
            <person name="Zhang Y."/>
            <person name="Obille A."/>
            <person name="Becker A."/>
            <person name="Abrahante J.E."/>
            <person name="Garbe J."/>
            <person name="Badalamenti J.P."/>
            <person name="Herman A."/>
            <person name="Mangelson H."/>
            <person name="Liachko I."/>
            <person name="Sullivan S."/>
            <person name="Sone E.D."/>
            <person name="Koren S."/>
            <person name="Silverstein K.A.T."/>
            <person name="Beckman K.B."/>
            <person name="Gohl D.M."/>
        </authorList>
    </citation>
    <scope>NUCLEOTIDE SEQUENCE</scope>
    <source>
        <strain evidence="1">Duluth1</strain>
        <tissue evidence="1">Whole animal</tissue>
    </source>
</reference>
<dbReference type="EMBL" id="JAIWYP010000009">
    <property type="protein sequence ID" value="KAH3775147.1"/>
    <property type="molecule type" value="Genomic_DNA"/>
</dbReference>
<gene>
    <name evidence="1" type="ORF">DPMN_176544</name>
</gene>
<evidence type="ECO:0000313" key="1">
    <source>
        <dbReference type="EMBL" id="KAH3775147.1"/>
    </source>
</evidence>
<dbReference type="AlphaFoldDB" id="A0A9D4IJQ7"/>
<keyword evidence="2" id="KW-1185">Reference proteome</keyword>
<sequence length="71" mass="7831">MLPGFPEQSRPQQRYDLFRRISSEALARAKQSLSENLIPNVGFSGGGGGRDDEVTTAIQDFGNAMFGDDYF</sequence>